<gene>
    <name evidence="3" type="ORF">C7419_1031</name>
</gene>
<feature type="transmembrane region" description="Helical" evidence="2">
    <location>
        <begin position="42"/>
        <end position="61"/>
    </location>
</feature>
<reference evidence="3 4" key="1">
    <citation type="submission" date="2018-05" db="EMBL/GenBank/DDBJ databases">
        <title>Genomic Encyclopedia of Type Strains, Phase IV (KMG-V): Genome sequencing to study the core and pangenomes of soil and plant-associated prokaryotes.</title>
        <authorList>
            <person name="Whitman W."/>
        </authorList>
    </citation>
    <scope>NUCLEOTIDE SEQUENCE [LARGE SCALE GENOMIC DNA]</scope>
    <source>
        <strain evidence="3 4">SLV-132</strain>
    </source>
</reference>
<feature type="compositionally biased region" description="Basic and acidic residues" evidence="1">
    <location>
        <begin position="68"/>
        <end position="77"/>
    </location>
</feature>
<dbReference type="AlphaFoldDB" id="A0A316ERD3"/>
<protein>
    <submittedName>
        <fullName evidence="3">Uncharacterized protein</fullName>
    </submittedName>
</protein>
<name>A0A316ERD3_9BURK</name>
<feature type="transmembrane region" description="Helical" evidence="2">
    <location>
        <begin position="15"/>
        <end position="36"/>
    </location>
</feature>
<feature type="region of interest" description="Disordered" evidence="1">
    <location>
        <begin position="68"/>
        <end position="87"/>
    </location>
</feature>
<keyword evidence="2" id="KW-1133">Transmembrane helix</keyword>
<keyword evidence="2" id="KW-0472">Membrane</keyword>
<dbReference type="EMBL" id="QGGT01000003">
    <property type="protein sequence ID" value="PWK33682.1"/>
    <property type="molecule type" value="Genomic_DNA"/>
</dbReference>
<keyword evidence="2" id="KW-0812">Transmembrane</keyword>
<organism evidence="3 4">
    <name type="scientific">Cupriavidus plantarum</name>
    <dbReference type="NCBI Taxonomy" id="942865"/>
    <lineage>
        <taxon>Bacteria</taxon>
        <taxon>Pseudomonadati</taxon>
        <taxon>Pseudomonadota</taxon>
        <taxon>Betaproteobacteria</taxon>
        <taxon>Burkholderiales</taxon>
        <taxon>Burkholderiaceae</taxon>
        <taxon>Cupriavidus</taxon>
    </lineage>
</organism>
<comment type="caution">
    <text evidence="3">The sequence shown here is derived from an EMBL/GenBank/DDBJ whole genome shotgun (WGS) entry which is preliminary data.</text>
</comment>
<dbReference type="Proteomes" id="UP000245754">
    <property type="component" value="Unassembled WGS sequence"/>
</dbReference>
<evidence type="ECO:0000313" key="4">
    <source>
        <dbReference type="Proteomes" id="UP000245754"/>
    </source>
</evidence>
<proteinExistence type="predicted"/>
<evidence type="ECO:0000256" key="2">
    <source>
        <dbReference type="SAM" id="Phobius"/>
    </source>
</evidence>
<evidence type="ECO:0000313" key="3">
    <source>
        <dbReference type="EMBL" id="PWK33682.1"/>
    </source>
</evidence>
<keyword evidence="4" id="KW-1185">Reference proteome</keyword>
<evidence type="ECO:0000256" key="1">
    <source>
        <dbReference type="SAM" id="MobiDB-lite"/>
    </source>
</evidence>
<accession>A0A316ERD3</accession>
<sequence>MNSPGNLKKILKRLIVGYLSLTYLVLVAAGFSLAQGAGWRPLIAGLPVFLTFFVAITYYFVRDLRAQRRRDRGESEPPPRTGPWEEE</sequence>